<feature type="domain" description="RND related beta-barrel" evidence="1">
    <location>
        <begin position="182"/>
        <end position="254"/>
    </location>
</feature>
<evidence type="ECO:0000313" key="4">
    <source>
        <dbReference type="Proteomes" id="UP001516588"/>
    </source>
</evidence>
<dbReference type="Pfam" id="PF26011">
    <property type="entry name" value="Beta-barrel_RND_rel"/>
    <property type="match status" value="1"/>
</dbReference>
<evidence type="ECO:0000259" key="1">
    <source>
        <dbReference type="Pfam" id="PF26011"/>
    </source>
</evidence>
<reference evidence="3 4" key="1">
    <citation type="submission" date="2020-10" db="EMBL/GenBank/DDBJ databases">
        <title>ChiBAC.</title>
        <authorList>
            <person name="Zenner C."/>
            <person name="Hitch T.C.A."/>
            <person name="Clavel T."/>
        </authorList>
    </citation>
    <scope>NUCLEOTIDE SEQUENCE [LARGE SCALE GENOMIC DNA]</scope>
    <source>
        <strain evidence="3 4">DSM 108706</strain>
    </source>
</reference>
<name>A0ABR9QWK9_9FIRM</name>
<gene>
    <name evidence="3" type="ORF">INF20_01390</name>
</gene>
<feature type="domain" description="RND related barrel-sandwich hybrid" evidence="2">
    <location>
        <begin position="58"/>
        <end position="178"/>
    </location>
</feature>
<evidence type="ECO:0000259" key="2">
    <source>
        <dbReference type="Pfam" id="PF26018"/>
    </source>
</evidence>
<accession>A0ABR9QWK9</accession>
<dbReference type="InterPro" id="IPR058729">
    <property type="entry name" value="Beta-barrel_RND-rel"/>
</dbReference>
<protein>
    <submittedName>
        <fullName evidence="3">HlyD family efflux transporter periplasmic adaptor subunit</fullName>
    </submittedName>
</protein>
<dbReference type="InterPro" id="IPR058709">
    <property type="entry name" value="BSH_RND-rel"/>
</dbReference>
<keyword evidence="4" id="KW-1185">Reference proteome</keyword>
<sequence length="340" mass="38313">MPKIKRKQIVILILAILILYVVTEAIPGFVSKATPTTTIEYGNLLVEDDVTCYALRDETVYAAPSAGSVKYNIDEGTQIKVGKEVLTFQSSKSDTDPEKEIKFQDIADRLGDKAVSENITKANRKGVFSTYIDGYESYFTAENFDKITEAKAMERKGKIEDVKSSDVDKGQPLYKIADQSQWHMICWIDGEDISRYQVGADVTVRFDDERADDVVFTVEKISEEGEKWKLLLSSNRYYKDFAKFRDLDVKLITTDIDGIIIDNKYLTTKDGKTGVYVVQTTGDPKFVQIKALGTDGEKTVVSENTFYDEEGQMVETVKVYDEILKNPEADDSKDSDSKSK</sequence>
<dbReference type="RefSeq" id="WP_226384590.1">
    <property type="nucleotide sequence ID" value="NZ_JADCKA010000001.1"/>
</dbReference>
<comment type="caution">
    <text evidence="3">The sequence shown here is derived from an EMBL/GenBank/DDBJ whole genome shotgun (WGS) entry which is preliminary data.</text>
</comment>
<proteinExistence type="predicted"/>
<dbReference type="EMBL" id="JADCKA010000001">
    <property type="protein sequence ID" value="MBE5034930.1"/>
    <property type="molecule type" value="Genomic_DNA"/>
</dbReference>
<organism evidence="3 4">
    <name type="scientific">Gallibacter intestinalis</name>
    <dbReference type="NCBI Taxonomy" id="2779356"/>
    <lineage>
        <taxon>Bacteria</taxon>
        <taxon>Bacillati</taxon>
        <taxon>Bacillota</taxon>
        <taxon>Clostridia</taxon>
        <taxon>Eubacteriales</taxon>
        <taxon>Eubacteriaceae</taxon>
        <taxon>Gallibacter</taxon>
    </lineage>
</organism>
<evidence type="ECO:0000313" key="3">
    <source>
        <dbReference type="EMBL" id="MBE5034930.1"/>
    </source>
</evidence>
<dbReference type="Pfam" id="PF26018">
    <property type="entry name" value="BSH_RND_rel"/>
    <property type="match status" value="1"/>
</dbReference>
<dbReference type="Proteomes" id="UP001516588">
    <property type="component" value="Unassembled WGS sequence"/>
</dbReference>